<protein>
    <submittedName>
        <fullName evidence="2">Fucose-binding lectin II</fullName>
    </submittedName>
</protein>
<accession>A0A9X3YLH6</accession>
<organism evidence="2 3">
    <name type="scientific">Tahibacter soli</name>
    <dbReference type="NCBI Taxonomy" id="2983605"/>
    <lineage>
        <taxon>Bacteria</taxon>
        <taxon>Pseudomonadati</taxon>
        <taxon>Pseudomonadota</taxon>
        <taxon>Gammaproteobacteria</taxon>
        <taxon>Lysobacterales</taxon>
        <taxon>Rhodanobacteraceae</taxon>
        <taxon>Tahibacter</taxon>
    </lineage>
</organism>
<dbReference type="Pfam" id="PF07472">
    <property type="entry name" value="PA-IIL"/>
    <property type="match status" value="1"/>
</dbReference>
<dbReference type="InterPro" id="IPR036684">
    <property type="entry name" value="Ca_lectin_sf"/>
</dbReference>
<keyword evidence="3" id="KW-1185">Reference proteome</keyword>
<dbReference type="EMBL" id="JAOVZO020000014">
    <property type="protein sequence ID" value="MDC8012908.1"/>
    <property type="molecule type" value="Genomic_DNA"/>
</dbReference>
<comment type="caution">
    <text evidence="2">The sequence shown here is derived from an EMBL/GenBank/DDBJ whole genome shotgun (WGS) entry which is preliminary data.</text>
</comment>
<proteinExistence type="predicted"/>
<dbReference type="Proteomes" id="UP001139971">
    <property type="component" value="Unassembled WGS sequence"/>
</dbReference>
<dbReference type="InterPro" id="IPR010907">
    <property type="entry name" value="Ca-mediated_lectin"/>
</dbReference>
<evidence type="ECO:0000313" key="2">
    <source>
        <dbReference type="EMBL" id="MDC8012908.1"/>
    </source>
</evidence>
<feature type="domain" description="Calcium-mediated lectin" evidence="1">
    <location>
        <begin position="17"/>
        <end position="139"/>
    </location>
</feature>
<sequence>MSTPLSGNQISLSANPIPANVICVLSGYCQSAYTQFAQVQDQNGNVVAQITGGSIAPGQMSPPTGQSISFKAAAGTTYTVSIGNTGNGGKSPKAYNTVLAQYQTIASGTSTYMGVWLFISEDGADKDFNDSTVQLSWNLFSG</sequence>
<name>A0A9X3YLH6_9GAMM</name>
<dbReference type="Gene3D" id="2.60.120.400">
    <property type="entry name" value="Calcium-mediated lectin"/>
    <property type="match status" value="1"/>
</dbReference>
<evidence type="ECO:0000313" key="3">
    <source>
        <dbReference type="Proteomes" id="UP001139971"/>
    </source>
</evidence>
<dbReference type="RefSeq" id="WP_263545322.1">
    <property type="nucleotide sequence ID" value="NZ_JAOVZO020000014.1"/>
</dbReference>
<dbReference type="AlphaFoldDB" id="A0A9X3YLH6"/>
<reference evidence="2" key="1">
    <citation type="submission" date="2023-02" db="EMBL/GenBank/DDBJ databases">
        <title>Tahibacter soli sp. nov. isolated from soil.</title>
        <authorList>
            <person name="Baek J.H."/>
            <person name="Lee J.K."/>
            <person name="Choi D.G."/>
            <person name="Jeon C.O."/>
        </authorList>
    </citation>
    <scope>NUCLEOTIDE SEQUENCE</scope>
    <source>
        <strain evidence="2">BL</strain>
    </source>
</reference>
<gene>
    <name evidence="2" type="ORF">OD750_010165</name>
</gene>
<evidence type="ECO:0000259" key="1">
    <source>
        <dbReference type="Pfam" id="PF07472"/>
    </source>
</evidence>